<feature type="binding site" evidence="13">
    <location>
        <begin position="296"/>
        <end position="301"/>
    </location>
    <ligand>
        <name>a peptide</name>
        <dbReference type="ChEBI" id="CHEBI:60466"/>
    </ligand>
</feature>
<feature type="binding site" evidence="14">
    <location>
        <position position="348"/>
    </location>
    <ligand>
        <name>Zn(2+)</name>
        <dbReference type="ChEBI" id="CHEBI:29105"/>
        <note>catalytic</note>
    </ligand>
</feature>
<dbReference type="SMART" id="SM01263">
    <property type="entry name" value="Leuk-A4-hydro_C"/>
    <property type="match status" value="1"/>
</dbReference>
<dbReference type="GO" id="GO:0008237">
    <property type="term" value="F:metallopeptidase activity"/>
    <property type="evidence" value="ECO:0007669"/>
    <property type="project" value="UniProtKB-KW"/>
</dbReference>
<dbReference type="SUPFAM" id="SSF48371">
    <property type="entry name" value="ARM repeat"/>
    <property type="match status" value="1"/>
</dbReference>
<dbReference type="Proteomes" id="UP000439522">
    <property type="component" value="Unassembled WGS sequence"/>
</dbReference>
<dbReference type="InterPro" id="IPR049980">
    <property type="entry name" value="LTA4H_cat"/>
</dbReference>
<evidence type="ECO:0000256" key="1">
    <source>
        <dbReference type="ARBA" id="ARBA00000098"/>
    </source>
</evidence>
<feature type="active site" description="Proton acceptor" evidence="12">
    <location>
        <position position="326"/>
    </location>
</feature>
<dbReference type="InterPro" id="IPR042097">
    <property type="entry name" value="Aminopeptidase_N-like_N_sf"/>
</dbReference>
<proteinExistence type="inferred from homology"/>
<dbReference type="InterPro" id="IPR015211">
    <property type="entry name" value="Peptidase_M1_C"/>
</dbReference>
<dbReference type="GO" id="GO:0005737">
    <property type="term" value="C:cytoplasm"/>
    <property type="evidence" value="ECO:0007669"/>
    <property type="project" value="UniProtKB-SubCell"/>
</dbReference>
<evidence type="ECO:0000256" key="8">
    <source>
        <dbReference type="ARBA" id="ARBA00022723"/>
    </source>
</evidence>
<evidence type="ECO:0000256" key="2">
    <source>
        <dbReference type="ARBA" id="ARBA00004496"/>
    </source>
</evidence>
<name>A0A6I4TBR2_9SPHN</name>
<comment type="similarity">
    <text evidence="3">Belongs to the peptidase M1 family.</text>
</comment>
<keyword evidence="18" id="KW-1185">Reference proteome</keyword>
<keyword evidence="9" id="KW-0378">Hydrolase</keyword>
<dbReference type="EC" id="3.4.11.2" evidence="4"/>
<feature type="binding site" evidence="14">
    <location>
        <position position="329"/>
    </location>
    <ligand>
        <name>Zn(2+)</name>
        <dbReference type="ChEBI" id="CHEBI:29105"/>
        <note>catalytic</note>
    </ligand>
</feature>
<comment type="cofactor">
    <cofactor evidence="14">
        <name>Zn(2+)</name>
        <dbReference type="ChEBI" id="CHEBI:29105"/>
    </cofactor>
    <text evidence="14">Binds 1 zinc ion per subunit.</text>
</comment>
<accession>A0A6I4TBR2</accession>
<dbReference type="Gene3D" id="2.60.40.1730">
    <property type="entry name" value="tricorn interacting facor f3 domain"/>
    <property type="match status" value="1"/>
</dbReference>
<dbReference type="PRINTS" id="PR00756">
    <property type="entry name" value="ALADIPTASE"/>
</dbReference>
<dbReference type="OrthoDB" id="100605at2"/>
<dbReference type="PROSITE" id="PS51257">
    <property type="entry name" value="PROKAR_LIPOPROTEIN"/>
    <property type="match status" value="1"/>
</dbReference>
<dbReference type="SUPFAM" id="SSF55486">
    <property type="entry name" value="Metalloproteases ('zincins'), catalytic domain"/>
    <property type="match status" value="1"/>
</dbReference>
<evidence type="ECO:0000256" key="5">
    <source>
        <dbReference type="ARBA" id="ARBA00015611"/>
    </source>
</evidence>
<evidence type="ECO:0000256" key="15">
    <source>
        <dbReference type="SAM" id="SignalP"/>
    </source>
</evidence>
<feature type="active site" description="Proton donor" evidence="12">
    <location>
        <position position="410"/>
    </location>
</feature>
<feature type="binding site" evidence="14">
    <location>
        <position position="325"/>
    </location>
    <ligand>
        <name>Zn(2+)</name>
        <dbReference type="ChEBI" id="CHEBI:29105"/>
        <note>catalytic</note>
    </ligand>
</feature>
<evidence type="ECO:0000256" key="3">
    <source>
        <dbReference type="ARBA" id="ARBA00010136"/>
    </source>
</evidence>
<evidence type="ECO:0000256" key="6">
    <source>
        <dbReference type="ARBA" id="ARBA00022490"/>
    </source>
</evidence>
<evidence type="ECO:0000256" key="9">
    <source>
        <dbReference type="ARBA" id="ARBA00022801"/>
    </source>
</evidence>
<keyword evidence="17" id="KW-0031">Aminopeptidase</keyword>
<dbReference type="Pfam" id="PF01433">
    <property type="entry name" value="Peptidase_M1"/>
    <property type="match status" value="1"/>
</dbReference>
<dbReference type="RefSeq" id="WP_160610425.1">
    <property type="nucleotide sequence ID" value="NZ_WTZA01000001.1"/>
</dbReference>
<comment type="catalytic activity">
    <reaction evidence="1">
        <text>Release of an N-terminal amino acid, Xaa-|-Yaa- from a peptide, amide or arylamide. Xaa is preferably Ala, but may be most amino acids including Pro (slow action). When a terminal hydrophobic residue is followed by a prolyl residue, the two may be released as an intact Xaa-Pro dipeptide.</text>
        <dbReference type="EC" id="3.4.11.2"/>
    </reaction>
</comment>
<evidence type="ECO:0000313" key="17">
    <source>
        <dbReference type="EMBL" id="MXO74692.1"/>
    </source>
</evidence>
<dbReference type="GO" id="GO:0016285">
    <property type="term" value="F:alanyl aminopeptidase activity"/>
    <property type="evidence" value="ECO:0007669"/>
    <property type="project" value="UniProtKB-EC"/>
</dbReference>
<evidence type="ECO:0000256" key="13">
    <source>
        <dbReference type="PIRSR" id="PIRSR634015-2"/>
    </source>
</evidence>
<dbReference type="Gene3D" id="3.30.2010.30">
    <property type="match status" value="1"/>
</dbReference>
<evidence type="ECO:0000313" key="18">
    <source>
        <dbReference type="Proteomes" id="UP000439522"/>
    </source>
</evidence>
<dbReference type="Gene3D" id="1.25.40.320">
    <property type="entry name" value="Peptidase M1, leukotriene A4 hydrolase/aminopeptidase C-terminal domain"/>
    <property type="match status" value="1"/>
</dbReference>
<feature type="chain" id="PRO_5026169334" description="Aminopeptidase N" evidence="15">
    <location>
        <begin position="23"/>
        <end position="642"/>
    </location>
</feature>
<evidence type="ECO:0000256" key="14">
    <source>
        <dbReference type="PIRSR" id="PIRSR634015-3"/>
    </source>
</evidence>
<gene>
    <name evidence="17" type="ORF">GRI40_05585</name>
</gene>
<dbReference type="PANTHER" id="PTHR45726:SF3">
    <property type="entry name" value="LEUKOTRIENE A-4 HYDROLASE"/>
    <property type="match status" value="1"/>
</dbReference>
<organism evidence="17 18">
    <name type="scientific">Tsuneonella aeria</name>
    <dbReference type="NCBI Taxonomy" id="1837929"/>
    <lineage>
        <taxon>Bacteria</taxon>
        <taxon>Pseudomonadati</taxon>
        <taxon>Pseudomonadota</taxon>
        <taxon>Alphaproteobacteria</taxon>
        <taxon>Sphingomonadales</taxon>
        <taxon>Erythrobacteraceae</taxon>
        <taxon>Tsuneonella</taxon>
    </lineage>
</organism>
<feature type="signal peptide" evidence="15">
    <location>
        <begin position="1"/>
        <end position="22"/>
    </location>
</feature>
<keyword evidence="7" id="KW-0645">Protease</keyword>
<dbReference type="Pfam" id="PF09127">
    <property type="entry name" value="Leuk-A4-hydro_C"/>
    <property type="match status" value="1"/>
</dbReference>
<comment type="caution">
    <text evidence="17">The sequence shown here is derived from an EMBL/GenBank/DDBJ whole genome shotgun (WGS) entry which is preliminary data.</text>
</comment>
<feature type="binding site" evidence="13">
    <location>
        <begin position="593"/>
        <end position="595"/>
    </location>
    <ligand>
        <name>a peptide</name>
        <dbReference type="ChEBI" id="CHEBI:60466"/>
    </ligand>
</feature>
<reference evidence="17 18" key="1">
    <citation type="submission" date="2019-12" db="EMBL/GenBank/DDBJ databases">
        <title>Genomic-based taxomic classification of the family Erythrobacteraceae.</title>
        <authorList>
            <person name="Xu L."/>
        </authorList>
    </citation>
    <scope>NUCLEOTIDE SEQUENCE [LARGE SCALE GENOMIC DNA]</scope>
    <source>
        <strain evidence="17 18">100921-2</strain>
    </source>
</reference>
<dbReference type="SUPFAM" id="SSF63737">
    <property type="entry name" value="Leukotriene A4 hydrolase N-terminal domain"/>
    <property type="match status" value="1"/>
</dbReference>
<keyword evidence="8 14" id="KW-0479">Metal-binding</keyword>
<dbReference type="InterPro" id="IPR027268">
    <property type="entry name" value="Peptidase_M4/M1_CTD_sf"/>
</dbReference>
<evidence type="ECO:0000256" key="7">
    <source>
        <dbReference type="ARBA" id="ARBA00022670"/>
    </source>
</evidence>
<sequence length="642" mass="70161">MRRAISCLALLLATAACTTTRDAPPASAERMVAPILTTPDAVDSSTFARPQEARVTHVDLDLTLDFARKALAGSAALDILARPDASQIVLDTDGLKIDRVTDAAGNALPFTVGRAVEGKGAPLTVTIGNTRRIIVTYTANPQADALQWLSPQQTAGKQHPFLFSQGQAILNRSWIPTQDSPGIRQTWTARIVAPQPLDVVMSGIRQGEPEVLADGRRAFRFAMDKPVAPYLIAIAAGDIDFNPIGPRTGVWAEPAVLARAAAEVADTEKMVVEAEKLYGPYHWGRYDMIVLPPSFPYGGMENPVMTFLTPTFIAGDRSLTGLVAHELAHSWSGNLVTNAVWGDSWLNEGVTSYFENRIIEEIYGEKRAEQEAALSFAEIEKTLAEVGNSAPGTALHHPDGTEGAGSAIVYDKGAAFLRTLEHAVGRERFDAWLRQWFDRHAFQPATSAMILADMETRLARSPAEAQSLRLREWIYSPGLPANVLRPDPAAFDAVDQAAADYASKRSAVTSTPAGMRTTTPAAWRSWSSAERQRFLAKIPRELSTAELRLLDERLGLSTTGNNEELFLWLQLALENRYEPAVPLAERFLTEVGRRKFVAPLFQTLMDEGAWGQPIARRIYTKTRPGYHAVTRGTVDGIVLKKG</sequence>
<evidence type="ECO:0000256" key="12">
    <source>
        <dbReference type="PIRSR" id="PIRSR634015-1"/>
    </source>
</evidence>
<dbReference type="InterPro" id="IPR014782">
    <property type="entry name" value="Peptidase_M1_dom"/>
</dbReference>
<evidence type="ECO:0000259" key="16">
    <source>
        <dbReference type="SMART" id="SM01263"/>
    </source>
</evidence>
<evidence type="ECO:0000256" key="10">
    <source>
        <dbReference type="ARBA" id="ARBA00022833"/>
    </source>
</evidence>
<dbReference type="FunFam" id="3.30.2010.30:FF:000001">
    <property type="entry name" value="Leukotriene A(4) hydrolase"/>
    <property type="match status" value="1"/>
</dbReference>
<dbReference type="Gene3D" id="1.10.390.10">
    <property type="entry name" value="Neutral Protease Domain 2"/>
    <property type="match status" value="1"/>
</dbReference>
<dbReference type="AlphaFoldDB" id="A0A6I4TBR2"/>
<dbReference type="InterPro" id="IPR001930">
    <property type="entry name" value="Peptidase_M1"/>
</dbReference>
<dbReference type="PANTHER" id="PTHR45726">
    <property type="entry name" value="LEUKOTRIENE A-4 HYDROLASE"/>
    <property type="match status" value="1"/>
</dbReference>
<keyword evidence="15" id="KW-0732">Signal</keyword>
<dbReference type="InterPro" id="IPR016024">
    <property type="entry name" value="ARM-type_fold"/>
</dbReference>
<keyword evidence="10 14" id="KW-0862">Zinc</keyword>
<feature type="domain" description="Peptidase M1 leukotriene A4 hydrolase/aminopeptidase C-terminal" evidence="16">
    <location>
        <begin position="488"/>
        <end position="638"/>
    </location>
</feature>
<dbReference type="GO" id="GO:0006508">
    <property type="term" value="P:proteolysis"/>
    <property type="evidence" value="ECO:0007669"/>
    <property type="project" value="UniProtKB-KW"/>
</dbReference>
<dbReference type="GO" id="GO:0008270">
    <property type="term" value="F:zinc ion binding"/>
    <property type="evidence" value="ECO:0007669"/>
    <property type="project" value="InterPro"/>
</dbReference>
<keyword evidence="6" id="KW-0963">Cytoplasm</keyword>
<dbReference type="CDD" id="cd09599">
    <property type="entry name" value="M1_LTA4H"/>
    <property type="match status" value="1"/>
</dbReference>
<comment type="subcellular location">
    <subcellularLocation>
        <location evidence="2">Cytoplasm</location>
    </subcellularLocation>
</comment>
<evidence type="ECO:0000256" key="4">
    <source>
        <dbReference type="ARBA" id="ARBA00012564"/>
    </source>
</evidence>
<dbReference type="Pfam" id="PF17900">
    <property type="entry name" value="Peptidase_M1_N"/>
    <property type="match status" value="1"/>
</dbReference>
<feature type="binding site" evidence="13">
    <location>
        <begin position="165"/>
        <end position="167"/>
    </location>
    <ligand>
        <name>a peptide</name>
        <dbReference type="ChEBI" id="CHEBI:60466"/>
    </ligand>
</feature>
<dbReference type="InterPro" id="IPR045357">
    <property type="entry name" value="Aminopeptidase_N-like_N"/>
</dbReference>
<protein>
    <recommendedName>
        <fullName evidence="5">Aminopeptidase N</fullName>
        <ecNumber evidence="4">3.4.11.2</ecNumber>
    </recommendedName>
</protein>
<evidence type="ECO:0000256" key="11">
    <source>
        <dbReference type="ARBA" id="ARBA00023049"/>
    </source>
</evidence>
<dbReference type="EMBL" id="WTZA01000001">
    <property type="protein sequence ID" value="MXO74692.1"/>
    <property type="molecule type" value="Genomic_DNA"/>
</dbReference>
<dbReference type="InterPro" id="IPR034015">
    <property type="entry name" value="M1_LTA4H"/>
</dbReference>
<dbReference type="InterPro" id="IPR038502">
    <property type="entry name" value="M1_LTA-4_hydro/amino_C_sf"/>
</dbReference>
<keyword evidence="11" id="KW-0482">Metalloprotease</keyword>